<dbReference type="PANTHER" id="PTHR13355:SF11">
    <property type="entry name" value="GLUCOSAMINE 6-PHOSPHATE N-ACETYLTRANSFERASE"/>
    <property type="match status" value="1"/>
</dbReference>
<comment type="similarity">
    <text evidence="1">Belongs to the acetyltransferase family. GNA1 subfamily.</text>
</comment>
<dbReference type="InterPro" id="IPR039143">
    <property type="entry name" value="GNPNAT1-like"/>
</dbReference>
<dbReference type="PROSITE" id="PS51186">
    <property type="entry name" value="GNAT"/>
    <property type="match status" value="1"/>
</dbReference>
<gene>
    <name evidence="3" type="ORF">CVT25_007526</name>
</gene>
<dbReference type="FunCoup" id="A0A409XGD4">
    <property type="interactions" value="156"/>
</dbReference>
<evidence type="ECO:0000313" key="3">
    <source>
        <dbReference type="EMBL" id="PPQ89825.1"/>
    </source>
</evidence>
<dbReference type="InParanoid" id="A0A409XGD4"/>
<dbReference type="PANTHER" id="PTHR13355">
    <property type="entry name" value="GLUCOSAMINE 6-PHOSPHATE N-ACETYLTRANSFERASE"/>
    <property type="match status" value="1"/>
</dbReference>
<evidence type="ECO:0000256" key="1">
    <source>
        <dbReference type="RuleBase" id="RU365086"/>
    </source>
</evidence>
<dbReference type="Gene3D" id="3.40.630.30">
    <property type="match status" value="1"/>
</dbReference>
<dbReference type="AlphaFoldDB" id="A0A409XGD4"/>
<feature type="domain" description="N-acetyltransferase" evidence="2">
    <location>
        <begin position="38"/>
        <end position="211"/>
    </location>
</feature>
<reference evidence="3 4" key="1">
    <citation type="journal article" date="2018" name="Evol. Lett.">
        <title>Horizontal gene cluster transfer increased hallucinogenic mushroom diversity.</title>
        <authorList>
            <person name="Reynolds H.T."/>
            <person name="Vijayakumar V."/>
            <person name="Gluck-Thaler E."/>
            <person name="Korotkin H.B."/>
            <person name="Matheny P.B."/>
            <person name="Slot J.C."/>
        </authorList>
    </citation>
    <scope>NUCLEOTIDE SEQUENCE [LARGE SCALE GENOMIC DNA]</scope>
    <source>
        <strain evidence="3 4">2631</strain>
    </source>
</reference>
<dbReference type="Proteomes" id="UP000283269">
    <property type="component" value="Unassembled WGS sequence"/>
</dbReference>
<dbReference type="STRING" id="93625.A0A409XGD4"/>
<dbReference type="Pfam" id="PF00583">
    <property type="entry name" value="Acetyltransf_1"/>
    <property type="match status" value="1"/>
</dbReference>
<accession>A0A409XGD4</accession>
<evidence type="ECO:0000259" key="2">
    <source>
        <dbReference type="PROSITE" id="PS51186"/>
    </source>
</evidence>
<dbReference type="OrthoDB" id="10039976at2759"/>
<keyword evidence="1" id="KW-0808">Transferase</keyword>
<dbReference type="SUPFAM" id="SSF55729">
    <property type="entry name" value="Acyl-CoA N-acyltransferases (Nat)"/>
    <property type="match status" value="1"/>
</dbReference>
<dbReference type="InterPro" id="IPR016181">
    <property type="entry name" value="Acyl_CoA_acyltransferase"/>
</dbReference>
<dbReference type="InterPro" id="IPR000182">
    <property type="entry name" value="GNAT_dom"/>
</dbReference>
<dbReference type="UniPathway" id="UPA00113">
    <property type="reaction ID" value="UER00529"/>
</dbReference>
<keyword evidence="1" id="KW-0012">Acyltransferase</keyword>
<organism evidence="3 4">
    <name type="scientific">Psilocybe cyanescens</name>
    <dbReference type="NCBI Taxonomy" id="93625"/>
    <lineage>
        <taxon>Eukaryota</taxon>
        <taxon>Fungi</taxon>
        <taxon>Dikarya</taxon>
        <taxon>Basidiomycota</taxon>
        <taxon>Agaricomycotina</taxon>
        <taxon>Agaricomycetes</taxon>
        <taxon>Agaricomycetidae</taxon>
        <taxon>Agaricales</taxon>
        <taxon>Agaricineae</taxon>
        <taxon>Strophariaceae</taxon>
        <taxon>Psilocybe</taxon>
    </lineage>
</organism>
<proteinExistence type="inferred from homology"/>
<protein>
    <recommendedName>
        <fullName evidence="1">Glucosamine 6-phosphate N-acetyltransferase</fullName>
        <ecNumber evidence="1">2.3.1.4</ecNumber>
    </recommendedName>
</protein>
<comment type="pathway">
    <text evidence="1">Nucleotide-sugar biosynthesis; UDP-N-acetyl-alpha-D-glucosamine biosynthesis; N-acetyl-alpha-D-glucosamine 1-phosphate from alpha-D-glucosamine 6-phosphate (route I): step 1/2.</text>
</comment>
<keyword evidence="4" id="KW-1185">Reference proteome</keyword>
<dbReference type="EMBL" id="NHYD01001815">
    <property type="protein sequence ID" value="PPQ89825.1"/>
    <property type="molecule type" value="Genomic_DNA"/>
</dbReference>
<sequence length="212" mass="23773">MSLPQNVMPSFTPDSELDLLFSPTLIPANVKAQLGSDLHMRPLAKTDITRSHLSVLSVLTSTSTLSESQYFQAFESLRACPNTYFTLVIVSRETDQIVGVGSVFLEQKFTRNLGKVGHIEDIAVDKSTQGRKLGLRIIQALSGISENAGCYKTILNCSDANIRMCYLTVLWQCTDGWFLFAAFYQKCGFEKKENEMARYHNIADRPLHTPRL</sequence>
<name>A0A409XGD4_PSICY</name>
<comment type="catalytic activity">
    <reaction evidence="1">
        <text>D-glucosamine 6-phosphate + acetyl-CoA = N-acetyl-D-glucosamine 6-phosphate + CoA + H(+)</text>
        <dbReference type="Rhea" id="RHEA:10292"/>
        <dbReference type="ChEBI" id="CHEBI:15378"/>
        <dbReference type="ChEBI" id="CHEBI:57287"/>
        <dbReference type="ChEBI" id="CHEBI:57288"/>
        <dbReference type="ChEBI" id="CHEBI:57513"/>
        <dbReference type="ChEBI" id="CHEBI:58725"/>
        <dbReference type="EC" id="2.3.1.4"/>
    </reaction>
</comment>
<comment type="caution">
    <text evidence="3">The sequence shown here is derived from an EMBL/GenBank/DDBJ whole genome shotgun (WGS) entry which is preliminary data.</text>
</comment>
<dbReference type="EC" id="2.3.1.4" evidence="1"/>
<dbReference type="CDD" id="cd04301">
    <property type="entry name" value="NAT_SF"/>
    <property type="match status" value="1"/>
</dbReference>
<dbReference type="GO" id="GO:0006048">
    <property type="term" value="P:UDP-N-acetylglucosamine biosynthetic process"/>
    <property type="evidence" value="ECO:0007669"/>
    <property type="project" value="UniProtKB-UniRule"/>
</dbReference>
<dbReference type="GO" id="GO:0004343">
    <property type="term" value="F:glucosamine 6-phosphate N-acetyltransferase activity"/>
    <property type="evidence" value="ECO:0007669"/>
    <property type="project" value="UniProtKB-UniRule"/>
</dbReference>
<evidence type="ECO:0000313" key="4">
    <source>
        <dbReference type="Proteomes" id="UP000283269"/>
    </source>
</evidence>